<dbReference type="InterPro" id="IPR037294">
    <property type="entry name" value="ABC_BtuC-like"/>
</dbReference>
<protein>
    <submittedName>
        <fullName evidence="9">Transporter permease</fullName>
    </submittedName>
</protein>
<comment type="subcellular location">
    <subcellularLocation>
        <location evidence="1">Cell membrane</location>
        <topology evidence="1">Multi-pass membrane protein</topology>
    </subcellularLocation>
</comment>
<evidence type="ECO:0000256" key="7">
    <source>
        <dbReference type="ARBA" id="ARBA00023136"/>
    </source>
</evidence>
<comment type="caution">
    <text evidence="9">The sequence shown here is derived from an EMBL/GenBank/DDBJ whole genome shotgun (WGS) entry which is preliminary data.</text>
</comment>
<evidence type="ECO:0000256" key="8">
    <source>
        <dbReference type="SAM" id="Phobius"/>
    </source>
</evidence>
<keyword evidence="3" id="KW-0813">Transport</keyword>
<feature type="transmembrane region" description="Helical" evidence="8">
    <location>
        <begin position="633"/>
        <end position="655"/>
    </location>
</feature>
<feature type="transmembrane region" description="Helical" evidence="8">
    <location>
        <begin position="149"/>
        <end position="172"/>
    </location>
</feature>
<dbReference type="EMBL" id="LPZR01000094">
    <property type="protein sequence ID" value="KYO54224.1"/>
    <property type="molecule type" value="Genomic_DNA"/>
</dbReference>
<feature type="transmembrane region" description="Helical" evidence="8">
    <location>
        <begin position="353"/>
        <end position="371"/>
    </location>
</feature>
<evidence type="ECO:0000256" key="2">
    <source>
        <dbReference type="ARBA" id="ARBA00007935"/>
    </source>
</evidence>
<sequence length="659" mass="67432">MTAAFRRLPILLPLAVAGFAVAALLLVRTNLAALVPPALWPEALIAPDPADTMQVLAHYAFLPRVSVALLSGAGLALAGAMLQYVLRNPLAEPATLGISAGAQLALTLATLQAPWAFAIGREGVALLGAALAFCLVLGLSAARGLSPVSVTLAGLIVSLFCGMAAAVVTLFNHDLLIGLFLWGAGYLDQGDWQTTHTLLAQVLPLALLSLLLIRPITLLGLDDRAARGLGLNVAWFRLAAMGAAVALTAVIVAAVGIISFIGLAAPAIARLAGARRPVAQLVAAPVIGALLLLITDQLVLLLPTTYRAFPTGAMTAILGAPLLLILLPRLAAAEPPVLRRHAPVHRAAHPWRLVALIAGLTLIVFAGALLITGDATGPVAGHWDEILAYRLPRALAAFAGGLSLAIAGTILQRMTGNPLAAPEVLGISSGAMLGIIAVMFLAASPTRPLQIAGGAAGAVLMLGAILALTRRQAFSGLRLLLAGIAMGSITGLVVAVLKTFQDPRLGQLLAWLSGSTYATSLTEAVLALGLGLAALALTPLMLRWLHLLPLGGRFARTLGMSVARVNAGLLLLVALLSASATILVGPLAFVGIMGPHFARLAGLVRPAEQLVGAALFGGLTLLAADWAGRVVIFPYQIPAGLLAALIGGPVLLLLIGRRA</sequence>
<dbReference type="GO" id="GO:0005886">
    <property type="term" value="C:plasma membrane"/>
    <property type="evidence" value="ECO:0007669"/>
    <property type="project" value="UniProtKB-SubCell"/>
</dbReference>
<keyword evidence="7 8" id="KW-0472">Membrane</keyword>
<feature type="transmembrane region" description="Helical" evidence="8">
    <location>
        <begin position="281"/>
        <end position="302"/>
    </location>
</feature>
<dbReference type="Pfam" id="PF01032">
    <property type="entry name" value="FecCD"/>
    <property type="match status" value="2"/>
</dbReference>
<evidence type="ECO:0000256" key="1">
    <source>
        <dbReference type="ARBA" id="ARBA00004651"/>
    </source>
</evidence>
<dbReference type="CDD" id="cd06550">
    <property type="entry name" value="TM_ABC_iron-siderophores_like"/>
    <property type="match status" value="2"/>
</dbReference>
<feature type="transmembrane region" description="Helical" evidence="8">
    <location>
        <begin position="449"/>
        <end position="467"/>
    </location>
</feature>
<feature type="transmembrane region" description="Helical" evidence="8">
    <location>
        <begin position="123"/>
        <end position="142"/>
    </location>
</feature>
<dbReference type="RefSeq" id="WP_062763210.1">
    <property type="nucleotide sequence ID" value="NZ_CP121045.1"/>
</dbReference>
<keyword evidence="5 8" id="KW-0812">Transmembrane</keyword>
<dbReference type="Proteomes" id="UP000075787">
    <property type="component" value="Unassembled WGS sequence"/>
</dbReference>
<dbReference type="GO" id="GO:0033214">
    <property type="term" value="P:siderophore-iron import into cell"/>
    <property type="evidence" value="ECO:0007669"/>
    <property type="project" value="TreeGrafter"/>
</dbReference>
<feature type="transmembrane region" description="Helical" evidence="8">
    <location>
        <begin position="424"/>
        <end position="443"/>
    </location>
</feature>
<feature type="transmembrane region" description="Helical" evidence="8">
    <location>
        <begin position="56"/>
        <end position="82"/>
    </location>
</feature>
<evidence type="ECO:0000313" key="10">
    <source>
        <dbReference type="Proteomes" id="UP000075787"/>
    </source>
</evidence>
<name>A0A162LBD9_9PROT</name>
<feature type="transmembrane region" description="Helical" evidence="8">
    <location>
        <begin position="250"/>
        <end position="269"/>
    </location>
</feature>
<feature type="transmembrane region" description="Helical" evidence="8">
    <location>
        <begin position="391"/>
        <end position="412"/>
    </location>
</feature>
<evidence type="ECO:0000313" key="9">
    <source>
        <dbReference type="EMBL" id="KYO54224.1"/>
    </source>
</evidence>
<dbReference type="AlphaFoldDB" id="A0A162LBD9"/>
<dbReference type="InterPro" id="IPR000522">
    <property type="entry name" value="ABC_transptr_permease_BtuC"/>
</dbReference>
<gene>
    <name evidence="9" type="ORF">AUP44_25510</name>
</gene>
<feature type="transmembrane region" description="Helical" evidence="8">
    <location>
        <begin position="517"/>
        <end position="542"/>
    </location>
</feature>
<dbReference type="GO" id="GO:0022857">
    <property type="term" value="F:transmembrane transporter activity"/>
    <property type="evidence" value="ECO:0007669"/>
    <property type="project" value="InterPro"/>
</dbReference>
<reference evidence="9 10" key="1">
    <citation type="submission" date="2015-12" db="EMBL/GenBank/DDBJ databases">
        <title>Genome sequence of Tistrella mobilis MCCC 1A02139.</title>
        <authorList>
            <person name="Lu L."/>
            <person name="Lai Q."/>
            <person name="Shao Z."/>
            <person name="Qian P."/>
        </authorList>
    </citation>
    <scope>NUCLEOTIDE SEQUENCE [LARGE SCALE GENOMIC DNA]</scope>
    <source>
        <strain evidence="9 10">MCCC 1A02139</strain>
    </source>
</reference>
<dbReference type="SUPFAM" id="SSF81345">
    <property type="entry name" value="ABC transporter involved in vitamin B12 uptake, BtuC"/>
    <property type="match status" value="2"/>
</dbReference>
<comment type="similarity">
    <text evidence="2">Belongs to the binding-protein-dependent transport system permease family. FecCD subfamily.</text>
</comment>
<keyword evidence="6 8" id="KW-1133">Transmembrane helix</keyword>
<dbReference type="OrthoDB" id="9811721at2"/>
<feature type="transmembrane region" description="Helical" evidence="8">
    <location>
        <begin position="94"/>
        <end position="117"/>
    </location>
</feature>
<keyword evidence="4" id="KW-1003">Cell membrane</keyword>
<feature type="transmembrane region" description="Helical" evidence="8">
    <location>
        <begin position="479"/>
        <end position="497"/>
    </location>
</feature>
<evidence type="ECO:0000256" key="6">
    <source>
        <dbReference type="ARBA" id="ARBA00022989"/>
    </source>
</evidence>
<proteinExistence type="inferred from homology"/>
<dbReference type="NCBIfam" id="NF007866">
    <property type="entry name" value="PRK10577.1-2"/>
    <property type="match status" value="1"/>
</dbReference>
<dbReference type="GeneID" id="97240584"/>
<feature type="transmembrane region" description="Helical" evidence="8">
    <location>
        <begin position="192"/>
        <end position="213"/>
    </location>
</feature>
<organism evidence="9 10">
    <name type="scientific">Tistrella mobilis</name>
    <dbReference type="NCBI Taxonomy" id="171437"/>
    <lineage>
        <taxon>Bacteria</taxon>
        <taxon>Pseudomonadati</taxon>
        <taxon>Pseudomonadota</taxon>
        <taxon>Alphaproteobacteria</taxon>
        <taxon>Geminicoccales</taxon>
        <taxon>Geminicoccaceae</taxon>
        <taxon>Tistrella</taxon>
    </lineage>
</organism>
<dbReference type="PANTHER" id="PTHR30472:SF37">
    <property type="entry name" value="FE(3+) DICITRATE TRANSPORT SYSTEM PERMEASE PROTEIN FECD-RELATED"/>
    <property type="match status" value="1"/>
</dbReference>
<feature type="transmembrane region" description="Helical" evidence="8">
    <location>
        <begin position="308"/>
        <end position="332"/>
    </location>
</feature>
<dbReference type="Gene3D" id="1.10.3470.10">
    <property type="entry name" value="ABC transporter involved in vitamin B12 uptake, BtuC"/>
    <property type="match status" value="2"/>
</dbReference>
<dbReference type="PANTHER" id="PTHR30472">
    <property type="entry name" value="FERRIC ENTEROBACTIN TRANSPORT SYSTEM PERMEASE PROTEIN"/>
    <property type="match status" value="1"/>
</dbReference>
<accession>A0A162LBD9</accession>
<evidence type="ECO:0000256" key="3">
    <source>
        <dbReference type="ARBA" id="ARBA00022448"/>
    </source>
</evidence>
<evidence type="ECO:0000256" key="5">
    <source>
        <dbReference type="ARBA" id="ARBA00022692"/>
    </source>
</evidence>
<evidence type="ECO:0000256" key="4">
    <source>
        <dbReference type="ARBA" id="ARBA00022475"/>
    </source>
</evidence>